<organism evidence="8 9">
    <name type="scientific">Salinihabitans flavidus</name>
    <dbReference type="NCBI Taxonomy" id="569882"/>
    <lineage>
        <taxon>Bacteria</taxon>
        <taxon>Pseudomonadati</taxon>
        <taxon>Pseudomonadota</taxon>
        <taxon>Alphaproteobacteria</taxon>
        <taxon>Rhodobacterales</taxon>
        <taxon>Roseobacteraceae</taxon>
        <taxon>Salinihabitans</taxon>
    </lineage>
</organism>
<reference evidence="8 9" key="1">
    <citation type="submission" date="2016-10" db="EMBL/GenBank/DDBJ databases">
        <authorList>
            <person name="de Groot N.N."/>
        </authorList>
    </citation>
    <scope>NUCLEOTIDE SEQUENCE [LARGE SCALE GENOMIC DNA]</scope>
    <source>
        <strain evidence="8 9">DSM 27842</strain>
    </source>
</reference>
<feature type="transmembrane region" description="Helical" evidence="6">
    <location>
        <begin position="52"/>
        <end position="68"/>
    </location>
</feature>
<keyword evidence="9" id="KW-1185">Reference proteome</keyword>
<dbReference type="PROSITE" id="PS00216">
    <property type="entry name" value="SUGAR_TRANSPORT_1"/>
    <property type="match status" value="1"/>
</dbReference>
<feature type="transmembrane region" description="Helical" evidence="6">
    <location>
        <begin position="169"/>
        <end position="188"/>
    </location>
</feature>
<dbReference type="Gene3D" id="1.20.1720.10">
    <property type="entry name" value="Multidrug resistance protein D"/>
    <property type="match status" value="1"/>
</dbReference>
<accession>A0A1H8NI47</accession>
<gene>
    <name evidence="8" type="ORF">SAMN04490248_103193</name>
</gene>
<dbReference type="RefSeq" id="WP_093115781.1">
    <property type="nucleotide sequence ID" value="NZ_FODS01000003.1"/>
</dbReference>
<evidence type="ECO:0000256" key="6">
    <source>
        <dbReference type="SAM" id="Phobius"/>
    </source>
</evidence>
<feature type="transmembrane region" description="Helical" evidence="6">
    <location>
        <begin position="222"/>
        <end position="243"/>
    </location>
</feature>
<dbReference type="PANTHER" id="PTHR43124:SF3">
    <property type="entry name" value="CHLORAMPHENICOL EFFLUX PUMP RV0191"/>
    <property type="match status" value="1"/>
</dbReference>
<dbReference type="InterPro" id="IPR020846">
    <property type="entry name" value="MFS_dom"/>
</dbReference>
<feature type="transmembrane region" description="Helical" evidence="6">
    <location>
        <begin position="345"/>
        <end position="371"/>
    </location>
</feature>
<evidence type="ECO:0000256" key="4">
    <source>
        <dbReference type="ARBA" id="ARBA00022989"/>
    </source>
</evidence>
<feature type="transmembrane region" description="Helical" evidence="6">
    <location>
        <begin position="255"/>
        <end position="275"/>
    </location>
</feature>
<dbReference type="Proteomes" id="UP000198893">
    <property type="component" value="Unassembled WGS sequence"/>
</dbReference>
<feature type="transmembrane region" description="Helical" evidence="6">
    <location>
        <begin position="12"/>
        <end position="32"/>
    </location>
</feature>
<feature type="transmembrane region" description="Helical" evidence="6">
    <location>
        <begin position="105"/>
        <end position="126"/>
    </location>
</feature>
<dbReference type="PROSITE" id="PS50850">
    <property type="entry name" value="MFS"/>
    <property type="match status" value="1"/>
</dbReference>
<dbReference type="STRING" id="569882.SAMN04490248_103193"/>
<dbReference type="GO" id="GO:0022857">
    <property type="term" value="F:transmembrane transporter activity"/>
    <property type="evidence" value="ECO:0007669"/>
    <property type="project" value="InterPro"/>
</dbReference>
<evidence type="ECO:0000313" key="9">
    <source>
        <dbReference type="Proteomes" id="UP000198893"/>
    </source>
</evidence>
<dbReference type="InterPro" id="IPR005829">
    <property type="entry name" value="Sugar_transporter_CS"/>
</dbReference>
<feature type="transmembrane region" description="Helical" evidence="6">
    <location>
        <begin position="282"/>
        <end position="305"/>
    </location>
</feature>
<proteinExistence type="predicted"/>
<dbReference type="OrthoDB" id="9800416at2"/>
<protein>
    <submittedName>
        <fullName evidence="8">MFS transporter, DHA1 family, bicyclomycin/chloramphenicol resistance protein</fullName>
    </submittedName>
</protein>
<dbReference type="InterPro" id="IPR011701">
    <property type="entry name" value="MFS"/>
</dbReference>
<dbReference type="SUPFAM" id="SSF103473">
    <property type="entry name" value="MFS general substrate transporter"/>
    <property type="match status" value="1"/>
</dbReference>
<feature type="transmembrane region" description="Helical" evidence="6">
    <location>
        <begin position="311"/>
        <end position="333"/>
    </location>
</feature>
<dbReference type="Pfam" id="PF07690">
    <property type="entry name" value="MFS_1"/>
    <property type="match status" value="1"/>
</dbReference>
<evidence type="ECO:0000313" key="8">
    <source>
        <dbReference type="EMBL" id="SEO29275.1"/>
    </source>
</evidence>
<feature type="transmembrane region" description="Helical" evidence="6">
    <location>
        <begin position="138"/>
        <end position="163"/>
    </location>
</feature>
<keyword evidence="4 6" id="KW-1133">Transmembrane helix</keyword>
<comment type="subcellular location">
    <subcellularLocation>
        <location evidence="1">Cell membrane</location>
        <topology evidence="1">Multi-pass membrane protein</topology>
    </subcellularLocation>
</comment>
<keyword evidence="3 6" id="KW-0812">Transmembrane</keyword>
<feature type="transmembrane region" description="Helical" evidence="6">
    <location>
        <begin position="377"/>
        <end position="396"/>
    </location>
</feature>
<sequence>MTAPRLPISRVEFTALCAMMFATIAFSIDAMLPALPEIGAELSPDNVNRAQLILTSFVLGMGVGTFFTGPLSDRFGRKPVVYAGAALYIGSAGLAWMAQSLELVLAARFLQGLGAAGPRVVTLAIIRDLVSGREMARMMSFAMMVFTLVPAIAPTLGAAIIAFTGWRGVFAAFMLFSLISVLWLHIRLPEPLAPENRRPFRPRLIVAALGEMWAIPAVRLPMMVQSLCFAMLFTMISTVQQVFDITFEQGASFPFWFGVIAIVAGSASLLNAALVMRLGMRVMVTVTLGAQMGLSGAMVLCWFVIPEMGVLFAVFLLWQATVFFQAGLTIGNLNAMAMEPLGHMAGTAASVMGAVSTVAGAALAVPVGLLFNGTPVPLALGLGVEAALGFALMMHLRRIEARDAKRAPVPAVGI</sequence>
<dbReference type="EMBL" id="FODS01000003">
    <property type="protein sequence ID" value="SEO29275.1"/>
    <property type="molecule type" value="Genomic_DNA"/>
</dbReference>
<keyword evidence="2" id="KW-1003">Cell membrane</keyword>
<dbReference type="InterPro" id="IPR036259">
    <property type="entry name" value="MFS_trans_sf"/>
</dbReference>
<feature type="transmembrane region" description="Helical" evidence="6">
    <location>
        <begin position="80"/>
        <end position="99"/>
    </location>
</feature>
<dbReference type="InterPro" id="IPR050189">
    <property type="entry name" value="MFS_Efflux_Transporters"/>
</dbReference>
<keyword evidence="5 6" id="KW-0472">Membrane</keyword>
<evidence type="ECO:0000256" key="3">
    <source>
        <dbReference type="ARBA" id="ARBA00022692"/>
    </source>
</evidence>
<dbReference type="GO" id="GO:0005886">
    <property type="term" value="C:plasma membrane"/>
    <property type="evidence" value="ECO:0007669"/>
    <property type="project" value="UniProtKB-SubCell"/>
</dbReference>
<evidence type="ECO:0000259" key="7">
    <source>
        <dbReference type="PROSITE" id="PS50850"/>
    </source>
</evidence>
<evidence type="ECO:0000256" key="5">
    <source>
        <dbReference type="ARBA" id="ARBA00023136"/>
    </source>
</evidence>
<feature type="domain" description="Major facilitator superfamily (MFS) profile" evidence="7">
    <location>
        <begin position="13"/>
        <end position="401"/>
    </location>
</feature>
<dbReference type="AlphaFoldDB" id="A0A1H8NI47"/>
<evidence type="ECO:0000256" key="1">
    <source>
        <dbReference type="ARBA" id="ARBA00004651"/>
    </source>
</evidence>
<name>A0A1H8NI47_9RHOB</name>
<dbReference type="CDD" id="cd17320">
    <property type="entry name" value="MFS_MdfA_MDR_like"/>
    <property type="match status" value="1"/>
</dbReference>
<dbReference type="PANTHER" id="PTHR43124">
    <property type="entry name" value="PURINE EFFLUX PUMP PBUE"/>
    <property type="match status" value="1"/>
</dbReference>
<evidence type="ECO:0000256" key="2">
    <source>
        <dbReference type="ARBA" id="ARBA00022475"/>
    </source>
</evidence>